<keyword evidence="1 3" id="KW-0378">Hydrolase</keyword>
<dbReference type="AlphaFoldDB" id="F6FUX5"/>
<proteinExistence type="predicted"/>
<evidence type="ECO:0000259" key="2">
    <source>
        <dbReference type="Pfam" id="PF00561"/>
    </source>
</evidence>
<accession>F6FUX5</accession>
<evidence type="ECO:0000256" key="1">
    <source>
        <dbReference type="ARBA" id="ARBA00022801"/>
    </source>
</evidence>
<dbReference type="EMBL" id="CP002810">
    <property type="protein sequence ID" value="AEG44315.1"/>
    <property type="molecule type" value="Genomic_DNA"/>
</dbReference>
<dbReference type="STRING" id="743718.Isova_1561"/>
<dbReference type="GO" id="GO:0016787">
    <property type="term" value="F:hydrolase activity"/>
    <property type="evidence" value="ECO:0007669"/>
    <property type="project" value="UniProtKB-KW"/>
</dbReference>
<dbReference type="PANTHER" id="PTHR43798:SF31">
    <property type="entry name" value="AB HYDROLASE SUPERFAMILY PROTEIN YCLE"/>
    <property type="match status" value="1"/>
</dbReference>
<evidence type="ECO:0000313" key="4">
    <source>
        <dbReference type="Proteomes" id="UP000009236"/>
    </source>
</evidence>
<name>F6FUX5_ISOV2</name>
<dbReference type="RefSeq" id="WP_013838707.1">
    <property type="nucleotide sequence ID" value="NC_015588.1"/>
</dbReference>
<reference evidence="3 4" key="1">
    <citation type="submission" date="2011-05" db="EMBL/GenBank/DDBJ databases">
        <title>Complete sequence of Isoptericola variabilis 225.</title>
        <authorList>
            <consortium name="US DOE Joint Genome Institute"/>
            <person name="Lucas S."/>
            <person name="Han J."/>
            <person name="Lapidus A."/>
            <person name="Cheng J.-F."/>
            <person name="Goodwin L."/>
            <person name="Pitluck S."/>
            <person name="Peters L."/>
            <person name="Mikhailova N."/>
            <person name="Zeytun A."/>
            <person name="Han C."/>
            <person name="Tapia R."/>
            <person name="Land M."/>
            <person name="Hauser L."/>
            <person name="Kyrpides N."/>
            <person name="Ivanova N."/>
            <person name="Pagani I."/>
            <person name="Siebers A."/>
            <person name="Allgaier M."/>
            <person name="Thelen M."/>
            <person name="Hugenholtz P."/>
            <person name="Gladden J."/>
            <person name="Woyke T."/>
        </authorList>
    </citation>
    <scope>NUCLEOTIDE SEQUENCE [LARGE SCALE GENOMIC DNA]</scope>
    <source>
        <strain evidence="4">225</strain>
    </source>
</reference>
<dbReference type="GO" id="GO:0016020">
    <property type="term" value="C:membrane"/>
    <property type="evidence" value="ECO:0007669"/>
    <property type="project" value="TreeGrafter"/>
</dbReference>
<keyword evidence="4" id="KW-1185">Reference proteome</keyword>
<dbReference type="InterPro" id="IPR000073">
    <property type="entry name" value="AB_hydrolase_1"/>
</dbReference>
<dbReference type="KEGG" id="iva:Isova_1561"/>
<sequence length="259" mass="27419">MILSHDDDDGTGPAVLLLHAGVADRRMWEPLVAPLRHAFRVVRADLRGFGDTPLPGGEYADADDVAALLDHLGLDDAAVVGASFGGRVALELAATHPGRVRELVLLCPSVRGLEPTDALRAFDVEEDRLLSAGDVEGAVRLNVATWLGPDADVPAREALAAMQRRAFEVQLEADAGDDPPRARRLDVDLAALRVPTVVVSGGQDMDHLRACAAHVAAEVPGAEHVVLGWAGHLPALERPDAVRALLLDVLRDDPAVHAP</sequence>
<dbReference type="InterPro" id="IPR000639">
    <property type="entry name" value="Epox_hydrolase-like"/>
</dbReference>
<dbReference type="PANTHER" id="PTHR43798">
    <property type="entry name" value="MONOACYLGLYCEROL LIPASE"/>
    <property type="match status" value="1"/>
</dbReference>
<dbReference type="Proteomes" id="UP000009236">
    <property type="component" value="Chromosome"/>
</dbReference>
<dbReference type="InterPro" id="IPR050266">
    <property type="entry name" value="AB_hydrolase_sf"/>
</dbReference>
<evidence type="ECO:0000313" key="3">
    <source>
        <dbReference type="EMBL" id="AEG44315.1"/>
    </source>
</evidence>
<dbReference type="PRINTS" id="PR00111">
    <property type="entry name" value="ABHYDROLASE"/>
</dbReference>
<dbReference type="PRINTS" id="PR00412">
    <property type="entry name" value="EPOXHYDRLASE"/>
</dbReference>
<dbReference type="HOGENOM" id="CLU_020336_50_1_11"/>
<dbReference type="InterPro" id="IPR029058">
    <property type="entry name" value="AB_hydrolase_fold"/>
</dbReference>
<protein>
    <submittedName>
        <fullName evidence="3">Alpha/beta hydrolase fold protein</fullName>
    </submittedName>
</protein>
<dbReference type="Gene3D" id="3.40.50.1820">
    <property type="entry name" value="alpha/beta hydrolase"/>
    <property type="match status" value="1"/>
</dbReference>
<dbReference type="eggNOG" id="COG0596">
    <property type="taxonomic scope" value="Bacteria"/>
</dbReference>
<gene>
    <name evidence="3" type="ordered locus">Isova_1561</name>
</gene>
<dbReference type="Pfam" id="PF00561">
    <property type="entry name" value="Abhydrolase_1"/>
    <property type="match status" value="1"/>
</dbReference>
<organism evidence="4">
    <name type="scientific">Isoptericola variabilis (strain 225)</name>
    <dbReference type="NCBI Taxonomy" id="743718"/>
    <lineage>
        <taxon>Bacteria</taxon>
        <taxon>Bacillati</taxon>
        <taxon>Actinomycetota</taxon>
        <taxon>Actinomycetes</taxon>
        <taxon>Micrococcales</taxon>
        <taxon>Promicromonosporaceae</taxon>
        <taxon>Isoptericola</taxon>
    </lineage>
</organism>
<dbReference type="SUPFAM" id="SSF53474">
    <property type="entry name" value="alpha/beta-Hydrolases"/>
    <property type="match status" value="1"/>
</dbReference>
<feature type="domain" description="AB hydrolase-1" evidence="2">
    <location>
        <begin position="13"/>
        <end position="123"/>
    </location>
</feature>